<reference evidence="3" key="1">
    <citation type="submission" date="2020-01" db="EMBL/GenBank/DDBJ databases">
        <authorList>
            <person name="Seo Y.L."/>
        </authorList>
    </citation>
    <scope>NUCLEOTIDE SEQUENCE</scope>
    <source>
        <strain evidence="3">R11</strain>
    </source>
</reference>
<proteinExistence type="predicted"/>
<dbReference type="InterPro" id="IPR050640">
    <property type="entry name" value="Bact_2-comp_sensor_kinase"/>
</dbReference>
<accession>A0A965ZI26</accession>
<protein>
    <recommendedName>
        <fullName evidence="2">Signal transduction histidine kinase internal region domain-containing protein</fullName>
    </recommendedName>
</protein>
<keyword evidence="1" id="KW-0812">Transmembrane</keyword>
<dbReference type="RefSeq" id="WP_166585993.1">
    <property type="nucleotide sequence ID" value="NZ_WWEO01000042.1"/>
</dbReference>
<dbReference type="GO" id="GO:0000155">
    <property type="term" value="F:phosphorelay sensor kinase activity"/>
    <property type="evidence" value="ECO:0007669"/>
    <property type="project" value="InterPro"/>
</dbReference>
<feature type="domain" description="Signal transduction histidine kinase internal region" evidence="2">
    <location>
        <begin position="166"/>
        <end position="242"/>
    </location>
</feature>
<gene>
    <name evidence="3" type="ORF">GSY63_11710</name>
</gene>
<dbReference type="PANTHER" id="PTHR34220">
    <property type="entry name" value="SENSOR HISTIDINE KINASE YPDA"/>
    <property type="match status" value="1"/>
</dbReference>
<dbReference type="InterPro" id="IPR010559">
    <property type="entry name" value="Sig_transdc_His_kin_internal"/>
</dbReference>
<feature type="transmembrane region" description="Helical" evidence="1">
    <location>
        <begin position="38"/>
        <end position="57"/>
    </location>
</feature>
<dbReference type="PANTHER" id="PTHR34220:SF7">
    <property type="entry name" value="SENSOR HISTIDINE KINASE YPDA"/>
    <property type="match status" value="1"/>
</dbReference>
<sequence length="352" mass="41153">MKIKKKYLYHVIAWIIFIIYEVSVVVIILGRINNAVDYFVHYLFNIFFFYFNTWLVLKFAFEKKTRIRFILFFLLELIVFTAISYEINVTLLYFKIPVSKPPSPFAMFLLPTLWRELYFLGISSGYAFGLHIIRSHRKIIGMQQQELFYIQKQNILETDLLKARNAYLKLQINPHLLFNTLNFVYNTVRKSSKEGGEAVMLLSDITRYSYLATNAEDLIVVNDELEQITNLVALNQIRFNNTLAIDLDIDDIPDEYQIIPLVLLTLVENMFKYGDLQQTEDRASITAQAVGGQLIFGTYNKKQHGKLAKTSDQTGIKNMIYRLDNYYANNYSLEVINNEDNFEILLKVKLSV</sequence>
<name>A0A965ZI26_9SPHI</name>
<keyword evidence="1" id="KW-1133">Transmembrane helix</keyword>
<dbReference type="GO" id="GO:0016020">
    <property type="term" value="C:membrane"/>
    <property type="evidence" value="ECO:0007669"/>
    <property type="project" value="InterPro"/>
</dbReference>
<evidence type="ECO:0000259" key="2">
    <source>
        <dbReference type="Pfam" id="PF06580"/>
    </source>
</evidence>
<evidence type="ECO:0000313" key="4">
    <source>
        <dbReference type="Proteomes" id="UP000638732"/>
    </source>
</evidence>
<evidence type="ECO:0000313" key="3">
    <source>
        <dbReference type="EMBL" id="NCD70026.1"/>
    </source>
</evidence>
<reference evidence="3" key="2">
    <citation type="submission" date="2020-10" db="EMBL/GenBank/DDBJ databases">
        <title>Mucilaginibacter sp. nov., isolated from soil.</title>
        <authorList>
            <person name="Jeon C.O."/>
        </authorList>
    </citation>
    <scope>NUCLEOTIDE SEQUENCE</scope>
    <source>
        <strain evidence="3">R11</strain>
    </source>
</reference>
<keyword evidence="4" id="KW-1185">Reference proteome</keyword>
<dbReference type="Pfam" id="PF06580">
    <property type="entry name" value="His_kinase"/>
    <property type="match status" value="1"/>
</dbReference>
<feature type="transmembrane region" description="Helical" evidence="1">
    <location>
        <begin position="69"/>
        <end position="93"/>
    </location>
</feature>
<dbReference type="EMBL" id="WWEO01000042">
    <property type="protein sequence ID" value="NCD70026.1"/>
    <property type="molecule type" value="Genomic_DNA"/>
</dbReference>
<dbReference type="Proteomes" id="UP000638732">
    <property type="component" value="Unassembled WGS sequence"/>
</dbReference>
<keyword evidence="1" id="KW-0472">Membrane</keyword>
<evidence type="ECO:0000256" key="1">
    <source>
        <dbReference type="SAM" id="Phobius"/>
    </source>
</evidence>
<organism evidence="3 4">
    <name type="scientific">Mucilaginibacter agri</name>
    <dbReference type="NCBI Taxonomy" id="2695265"/>
    <lineage>
        <taxon>Bacteria</taxon>
        <taxon>Pseudomonadati</taxon>
        <taxon>Bacteroidota</taxon>
        <taxon>Sphingobacteriia</taxon>
        <taxon>Sphingobacteriales</taxon>
        <taxon>Sphingobacteriaceae</taxon>
        <taxon>Mucilaginibacter</taxon>
    </lineage>
</organism>
<feature type="transmembrane region" description="Helical" evidence="1">
    <location>
        <begin position="7"/>
        <end position="32"/>
    </location>
</feature>
<feature type="transmembrane region" description="Helical" evidence="1">
    <location>
        <begin position="113"/>
        <end position="133"/>
    </location>
</feature>
<dbReference type="AlphaFoldDB" id="A0A965ZI26"/>
<comment type="caution">
    <text evidence="3">The sequence shown here is derived from an EMBL/GenBank/DDBJ whole genome shotgun (WGS) entry which is preliminary data.</text>
</comment>